<evidence type="ECO:0000313" key="2">
    <source>
        <dbReference type="EMBL" id="GEZ21668.1"/>
    </source>
</evidence>
<reference evidence="2" key="1">
    <citation type="journal article" date="2019" name="Sci. Rep.">
        <title>Draft genome of Tanacetum cinerariifolium, the natural source of mosquito coil.</title>
        <authorList>
            <person name="Yamashiro T."/>
            <person name="Shiraishi A."/>
            <person name="Satake H."/>
            <person name="Nakayama K."/>
        </authorList>
    </citation>
    <scope>NUCLEOTIDE SEQUENCE</scope>
</reference>
<organism evidence="2">
    <name type="scientific">Tanacetum cinerariifolium</name>
    <name type="common">Dalmatian daisy</name>
    <name type="synonym">Chrysanthemum cinerariifolium</name>
    <dbReference type="NCBI Taxonomy" id="118510"/>
    <lineage>
        <taxon>Eukaryota</taxon>
        <taxon>Viridiplantae</taxon>
        <taxon>Streptophyta</taxon>
        <taxon>Embryophyta</taxon>
        <taxon>Tracheophyta</taxon>
        <taxon>Spermatophyta</taxon>
        <taxon>Magnoliopsida</taxon>
        <taxon>eudicotyledons</taxon>
        <taxon>Gunneridae</taxon>
        <taxon>Pentapetalae</taxon>
        <taxon>asterids</taxon>
        <taxon>campanulids</taxon>
        <taxon>Asterales</taxon>
        <taxon>Asteraceae</taxon>
        <taxon>Asteroideae</taxon>
        <taxon>Anthemideae</taxon>
        <taxon>Anthemidinae</taxon>
        <taxon>Tanacetum</taxon>
    </lineage>
</organism>
<accession>A0A699I5H1</accession>
<protein>
    <submittedName>
        <fullName evidence="2">Uncharacterized protein</fullName>
    </submittedName>
</protein>
<dbReference type="EMBL" id="BKCJ010253399">
    <property type="protein sequence ID" value="GEZ21668.1"/>
    <property type="molecule type" value="Genomic_DNA"/>
</dbReference>
<gene>
    <name evidence="2" type="ORF">Tci_493641</name>
</gene>
<name>A0A699I5H1_TANCI</name>
<feature type="compositionally biased region" description="Basic and acidic residues" evidence="1">
    <location>
        <begin position="71"/>
        <end position="81"/>
    </location>
</feature>
<evidence type="ECO:0000256" key="1">
    <source>
        <dbReference type="SAM" id="MobiDB-lite"/>
    </source>
</evidence>
<sequence length="325" mass="37177">MKDDLYDNDLDNQLISKRFKIMTPIPNPIHLNTFAPKDLLKPEQQQKYLNDFTNQLFRTTSSKFSPTPLREPTHPKDPTKGKEVTIVKEQVNELVTYHEEGATLKSQAKKWIEHKAKKAKALEEYNHQISFRADPLPITKISYTVNSNKEATMKIIRCDNPLNIIVHPYFRLKSLGFSEWLQAKKLGLPPPPALVTFRMTAEEKKKRTEFLKEVFVTKDIKVDGMGRNLIPPSGVMPIEGLVSKEPKSGIFYMKRNTDIAFQRENVMKGLSECKASEINVRRIQVKDIVKKVEDNLKTYSSAGMDISWKARNLTSIYGGINIGLS</sequence>
<proteinExistence type="predicted"/>
<feature type="region of interest" description="Disordered" evidence="1">
    <location>
        <begin position="60"/>
        <end position="81"/>
    </location>
</feature>
<comment type="caution">
    <text evidence="2">The sequence shown here is derived from an EMBL/GenBank/DDBJ whole genome shotgun (WGS) entry which is preliminary data.</text>
</comment>
<dbReference type="AlphaFoldDB" id="A0A699I5H1"/>